<accession>A0ABV8DQG3</accession>
<dbReference type="InterPro" id="IPR001387">
    <property type="entry name" value="Cro/C1-type_HTH"/>
</dbReference>
<comment type="caution">
    <text evidence="2">The sequence shown here is derived from an EMBL/GenBank/DDBJ whole genome shotgun (WGS) entry which is preliminary data.</text>
</comment>
<dbReference type="InterPro" id="IPR043917">
    <property type="entry name" value="DUF5753"/>
</dbReference>
<evidence type="ECO:0000313" key="3">
    <source>
        <dbReference type="Proteomes" id="UP001595696"/>
    </source>
</evidence>
<keyword evidence="3" id="KW-1185">Reference proteome</keyword>
<dbReference type="Proteomes" id="UP001595696">
    <property type="component" value="Unassembled WGS sequence"/>
</dbReference>
<gene>
    <name evidence="2" type="ORF">ACFO0B_06615</name>
</gene>
<dbReference type="CDD" id="cd00093">
    <property type="entry name" value="HTH_XRE"/>
    <property type="match status" value="1"/>
</dbReference>
<reference evidence="3" key="1">
    <citation type="journal article" date="2019" name="Int. J. Syst. Evol. Microbiol.">
        <title>The Global Catalogue of Microorganisms (GCM) 10K type strain sequencing project: providing services to taxonomists for standard genome sequencing and annotation.</title>
        <authorList>
            <consortium name="The Broad Institute Genomics Platform"/>
            <consortium name="The Broad Institute Genome Sequencing Center for Infectious Disease"/>
            <person name="Wu L."/>
            <person name="Ma J."/>
        </authorList>
    </citation>
    <scope>NUCLEOTIDE SEQUENCE [LARGE SCALE GENOMIC DNA]</scope>
    <source>
        <strain evidence="3">CGMCC 4.7330</strain>
    </source>
</reference>
<feature type="domain" description="HTH cro/C1-type" evidence="1">
    <location>
        <begin position="20"/>
        <end position="74"/>
    </location>
</feature>
<protein>
    <submittedName>
        <fullName evidence="2">Helix-turn-helix domain-containing protein</fullName>
    </submittedName>
</protein>
<organism evidence="2 3">
    <name type="scientific">Nocardia jiangsuensis</name>
    <dbReference type="NCBI Taxonomy" id="1691563"/>
    <lineage>
        <taxon>Bacteria</taxon>
        <taxon>Bacillati</taxon>
        <taxon>Actinomycetota</taxon>
        <taxon>Actinomycetes</taxon>
        <taxon>Mycobacteriales</taxon>
        <taxon>Nocardiaceae</taxon>
        <taxon>Nocardia</taxon>
    </lineage>
</organism>
<dbReference type="Pfam" id="PF19054">
    <property type="entry name" value="DUF5753"/>
    <property type="match status" value="1"/>
</dbReference>
<dbReference type="InterPro" id="IPR010982">
    <property type="entry name" value="Lambda_DNA-bd_dom_sf"/>
</dbReference>
<dbReference type="Gene3D" id="1.10.260.40">
    <property type="entry name" value="lambda repressor-like DNA-binding domains"/>
    <property type="match status" value="1"/>
</dbReference>
<dbReference type="SMART" id="SM00530">
    <property type="entry name" value="HTH_XRE"/>
    <property type="match status" value="1"/>
</dbReference>
<dbReference type="SUPFAM" id="SSF47413">
    <property type="entry name" value="lambda repressor-like DNA-binding domains"/>
    <property type="match status" value="1"/>
</dbReference>
<name>A0ABV8DQG3_9NOCA</name>
<dbReference type="Pfam" id="PF13560">
    <property type="entry name" value="HTH_31"/>
    <property type="match status" value="1"/>
</dbReference>
<dbReference type="PROSITE" id="PS50943">
    <property type="entry name" value="HTH_CROC1"/>
    <property type="match status" value="1"/>
</dbReference>
<dbReference type="EMBL" id="JBHSAX010000006">
    <property type="protein sequence ID" value="MFC3961657.1"/>
    <property type="molecule type" value="Genomic_DNA"/>
</dbReference>
<dbReference type="RefSeq" id="WP_378611414.1">
    <property type="nucleotide sequence ID" value="NZ_JBHSAX010000006.1"/>
</dbReference>
<evidence type="ECO:0000313" key="2">
    <source>
        <dbReference type="EMBL" id="MFC3961657.1"/>
    </source>
</evidence>
<proteinExistence type="predicted"/>
<evidence type="ECO:0000259" key="1">
    <source>
        <dbReference type="PROSITE" id="PS50943"/>
    </source>
</evidence>
<sequence length="287" mass="31653">MRDDERSDASALRFLVGSALKAARSTARVTQQAAAKHIGFTSAKLSYMESGETAQSADHVAKLMRLYAAPAEDVEWVVSLAVRADHGVLSTRNDEVWPDWFKLYVGLEKLAQRQFEYANSFFPGQVQTLDYATAVVSNSLHIPAKDVAPTARARIDRQRVTDADEPLQISAVIEESVLDRPFGSPAVMLGQFEHVLDLMTRSNVDLRVIPTSAGNHDGLSTPFILLNFTDARGIAYIEYHTGALYLQERADVDLYALTADRLVARALSAEDTAAAVRSRITRLRNSE</sequence>